<feature type="domain" description="ABC transmembrane type-1" evidence="8">
    <location>
        <begin position="98"/>
        <end position="314"/>
    </location>
</feature>
<dbReference type="InterPro" id="IPR051393">
    <property type="entry name" value="ABC_transporter_permease"/>
</dbReference>
<dbReference type="PANTHER" id="PTHR30193">
    <property type="entry name" value="ABC TRANSPORTER PERMEASE PROTEIN"/>
    <property type="match status" value="1"/>
</dbReference>
<evidence type="ECO:0000256" key="3">
    <source>
        <dbReference type="ARBA" id="ARBA00022475"/>
    </source>
</evidence>
<evidence type="ECO:0000256" key="7">
    <source>
        <dbReference type="RuleBase" id="RU363032"/>
    </source>
</evidence>
<dbReference type="Pfam" id="PF00528">
    <property type="entry name" value="BPD_transp_1"/>
    <property type="match status" value="1"/>
</dbReference>
<dbReference type="AlphaFoldDB" id="A0A3B0AYK2"/>
<comment type="similarity">
    <text evidence="7">Belongs to the binding-protein-dependent transport system permease family.</text>
</comment>
<gene>
    <name evidence="9" type="ORF">D7M11_32440</name>
</gene>
<evidence type="ECO:0000259" key="8">
    <source>
        <dbReference type="PROSITE" id="PS50928"/>
    </source>
</evidence>
<dbReference type="PANTHER" id="PTHR30193:SF37">
    <property type="entry name" value="INNER MEMBRANE ABC TRANSPORTER PERMEASE PROTEIN YCJO"/>
    <property type="match status" value="1"/>
</dbReference>
<dbReference type="InterPro" id="IPR035906">
    <property type="entry name" value="MetI-like_sf"/>
</dbReference>
<protein>
    <submittedName>
        <fullName evidence="9">Sugar ABC transporter permease</fullName>
    </submittedName>
</protein>
<evidence type="ECO:0000256" key="5">
    <source>
        <dbReference type="ARBA" id="ARBA00022989"/>
    </source>
</evidence>
<feature type="transmembrane region" description="Helical" evidence="7">
    <location>
        <begin position="186"/>
        <end position="207"/>
    </location>
</feature>
<keyword evidence="4 7" id="KW-0812">Transmembrane</keyword>
<dbReference type="GO" id="GO:0055085">
    <property type="term" value="P:transmembrane transport"/>
    <property type="evidence" value="ECO:0007669"/>
    <property type="project" value="InterPro"/>
</dbReference>
<evidence type="ECO:0000313" key="10">
    <source>
        <dbReference type="Proteomes" id="UP000282311"/>
    </source>
</evidence>
<evidence type="ECO:0000256" key="1">
    <source>
        <dbReference type="ARBA" id="ARBA00004651"/>
    </source>
</evidence>
<keyword evidence="6 7" id="KW-0472">Membrane</keyword>
<dbReference type="EMBL" id="RBAH01000037">
    <property type="protein sequence ID" value="RKN65470.1"/>
    <property type="molecule type" value="Genomic_DNA"/>
</dbReference>
<dbReference type="RefSeq" id="WP_120751437.1">
    <property type="nucleotide sequence ID" value="NZ_RBAH01000037.1"/>
</dbReference>
<feature type="transmembrane region" description="Helical" evidence="7">
    <location>
        <begin position="292"/>
        <end position="312"/>
    </location>
</feature>
<comment type="caution">
    <text evidence="9">The sequence shown here is derived from an EMBL/GenBank/DDBJ whole genome shotgun (WGS) entry which is preliminary data.</text>
</comment>
<sequence length="326" mass="37388">MKTPKSSVLAYRETRRVDSAAGVKRIVKAALRRLSRVEPYLYLLPALLAVAFWIYRPLLQTVKLSFYQWNLLPASPKTFVGLQNYERILTLPDMKTAVVNSLIYMIGILPFSLVLPLIIAILTDGIAKRARNLYRMLVFLPMIMAPVVVSVIWNWILHPTNGIVNHKLQEWFAVSEPVRFFTDERLAIWSILFITGWKMIGFSTLIFSSALTGINRDYYEAAAVDRASRWQTVRHITLPLLSPYIIFILMLSILFSSEWSFAYINVLTHGGPSNSTMNIYYLLWNYGFKTFAIGWSSAAAVLFFIVFGLIAWGMTKLSSRFSFYDH</sequence>
<dbReference type="CDD" id="cd06261">
    <property type="entry name" value="TM_PBP2"/>
    <property type="match status" value="1"/>
</dbReference>
<reference evidence="9 10" key="1">
    <citation type="journal article" date="2007" name="Int. J. Syst. Evol. Microbiol.">
        <title>Paenibacillus ginsengarvi sp. nov., isolated from soil from ginseng cultivation.</title>
        <authorList>
            <person name="Yoon M.H."/>
            <person name="Ten L.N."/>
            <person name="Im W.T."/>
        </authorList>
    </citation>
    <scope>NUCLEOTIDE SEQUENCE [LARGE SCALE GENOMIC DNA]</scope>
    <source>
        <strain evidence="9 10">KCTC 13059</strain>
    </source>
</reference>
<dbReference type="PROSITE" id="PS50928">
    <property type="entry name" value="ABC_TM1"/>
    <property type="match status" value="1"/>
</dbReference>
<feature type="transmembrane region" description="Helical" evidence="7">
    <location>
        <begin position="102"/>
        <end position="122"/>
    </location>
</feature>
<keyword evidence="10" id="KW-1185">Reference proteome</keyword>
<name>A0A3B0AYK2_9BACL</name>
<organism evidence="9 10">
    <name type="scientific">Paenibacillus ginsengarvi</name>
    <dbReference type="NCBI Taxonomy" id="400777"/>
    <lineage>
        <taxon>Bacteria</taxon>
        <taxon>Bacillati</taxon>
        <taxon>Bacillota</taxon>
        <taxon>Bacilli</taxon>
        <taxon>Bacillales</taxon>
        <taxon>Paenibacillaceae</taxon>
        <taxon>Paenibacillus</taxon>
    </lineage>
</organism>
<proteinExistence type="inferred from homology"/>
<evidence type="ECO:0000313" key="9">
    <source>
        <dbReference type="EMBL" id="RKN65470.1"/>
    </source>
</evidence>
<keyword evidence="3" id="KW-1003">Cell membrane</keyword>
<evidence type="ECO:0000256" key="2">
    <source>
        <dbReference type="ARBA" id="ARBA00022448"/>
    </source>
</evidence>
<accession>A0A3B0AYK2</accession>
<evidence type="ECO:0000256" key="6">
    <source>
        <dbReference type="ARBA" id="ARBA00023136"/>
    </source>
</evidence>
<feature type="transmembrane region" description="Helical" evidence="7">
    <location>
        <begin position="40"/>
        <end position="59"/>
    </location>
</feature>
<dbReference type="GO" id="GO:0005886">
    <property type="term" value="C:plasma membrane"/>
    <property type="evidence" value="ECO:0007669"/>
    <property type="project" value="UniProtKB-SubCell"/>
</dbReference>
<comment type="subcellular location">
    <subcellularLocation>
        <location evidence="1 7">Cell membrane</location>
        <topology evidence="1 7">Multi-pass membrane protein</topology>
    </subcellularLocation>
</comment>
<feature type="transmembrane region" description="Helical" evidence="7">
    <location>
        <begin position="134"/>
        <end position="156"/>
    </location>
</feature>
<dbReference type="SUPFAM" id="SSF161098">
    <property type="entry name" value="MetI-like"/>
    <property type="match status" value="1"/>
</dbReference>
<dbReference type="InterPro" id="IPR000515">
    <property type="entry name" value="MetI-like"/>
</dbReference>
<feature type="transmembrane region" description="Helical" evidence="7">
    <location>
        <begin position="236"/>
        <end position="255"/>
    </location>
</feature>
<dbReference type="Gene3D" id="1.10.3720.10">
    <property type="entry name" value="MetI-like"/>
    <property type="match status" value="1"/>
</dbReference>
<evidence type="ECO:0000256" key="4">
    <source>
        <dbReference type="ARBA" id="ARBA00022692"/>
    </source>
</evidence>
<keyword evidence="2 7" id="KW-0813">Transport</keyword>
<dbReference type="OrthoDB" id="42615at2"/>
<dbReference type="Proteomes" id="UP000282311">
    <property type="component" value="Unassembled WGS sequence"/>
</dbReference>
<keyword evidence="5 7" id="KW-1133">Transmembrane helix</keyword>